<dbReference type="KEGG" id="srub:C2R22_13690"/>
<reference evidence="7 8" key="1">
    <citation type="submission" date="2018-01" db="EMBL/GenBank/DDBJ databases">
        <title>Complete genome sequence of Salinigranum rubrum GX10T, an extremely halophilic archaeon isolated from a marine solar saltern.</title>
        <authorList>
            <person name="Han S."/>
        </authorList>
    </citation>
    <scope>NUCLEOTIDE SEQUENCE [LARGE SCALE GENOMIC DNA]</scope>
    <source>
        <strain evidence="7 8">GX10</strain>
    </source>
</reference>
<dbReference type="Proteomes" id="UP000236584">
    <property type="component" value="Chromosome"/>
</dbReference>
<evidence type="ECO:0000313" key="7">
    <source>
        <dbReference type="EMBL" id="AUV82560.1"/>
    </source>
</evidence>
<dbReference type="GO" id="GO:0006508">
    <property type="term" value="P:proteolysis"/>
    <property type="evidence" value="ECO:0007669"/>
    <property type="project" value="UniProtKB-KW"/>
</dbReference>
<evidence type="ECO:0000256" key="4">
    <source>
        <dbReference type="ARBA" id="ARBA00022801"/>
    </source>
</evidence>
<dbReference type="EMBL" id="CP026309">
    <property type="protein sequence ID" value="AUV82560.1"/>
    <property type="molecule type" value="Genomic_DNA"/>
</dbReference>
<dbReference type="Pfam" id="PF07998">
    <property type="entry name" value="Peptidase_M54"/>
    <property type="match status" value="1"/>
</dbReference>
<protein>
    <recommendedName>
        <fullName evidence="9">Archaemetzincin</fullName>
    </recommendedName>
</protein>
<dbReference type="PANTHER" id="PTHR15910">
    <property type="entry name" value="ARCHAEMETZINCIN"/>
    <property type="match status" value="1"/>
</dbReference>
<keyword evidence="2" id="KW-0645">Protease</keyword>
<keyword evidence="3" id="KW-0479">Metal-binding</keyword>
<evidence type="ECO:0000256" key="3">
    <source>
        <dbReference type="ARBA" id="ARBA00022723"/>
    </source>
</evidence>
<accession>A0A2I8VKV4</accession>
<evidence type="ECO:0008006" key="9">
    <source>
        <dbReference type="Google" id="ProtNLM"/>
    </source>
</evidence>
<dbReference type="Gene3D" id="3.40.390.10">
    <property type="entry name" value="Collagenase (Catalytic Domain)"/>
    <property type="match status" value="1"/>
</dbReference>
<evidence type="ECO:0000256" key="2">
    <source>
        <dbReference type="ARBA" id="ARBA00022670"/>
    </source>
</evidence>
<organism evidence="7 8">
    <name type="scientific">Salinigranum rubrum</name>
    <dbReference type="NCBI Taxonomy" id="755307"/>
    <lineage>
        <taxon>Archaea</taxon>
        <taxon>Methanobacteriati</taxon>
        <taxon>Methanobacteriota</taxon>
        <taxon>Stenosarchaea group</taxon>
        <taxon>Halobacteria</taxon>
        <taxon>Halobacteriales</taxon>
        <taxon>Haloferacaceae</taxon>
        <taxon>Salinigranum</taxon>
    </lineage>
</organism>
<dbReference type="CDD" id="cd11375">
    <property type="entry name" value="Peptidase_M54"/>
    <property type="match status" value="1"/>
</dbReference>
<dbReference type="AlphaFoldDB" id="A0A2I8VKV4"/>
<dbReference type="GO" id="GO:0046872">
    <property type="term" value="F:metal ion binding"/>
    <property type="evidence" value="ECO:0007669"/>
    <property type="project" value="UniProtKB-KW"/>
</dbReference>
<keyword evidence="6" id="KW-0482">Metalloprotease</keyword>
<evidence type="ECO:0000256" key="5">
    <source>
        <dbReference type="ARBA" id="ARBA00022833"/>
    </source>
</evidence>
<gene>
    <name evidence="7" type="ORF">C2R22_13690</name>
</gene>
<proteinExistence type="predicted"/>
<sequence>MSTVELVNLDILPIGDVSSNDLDVIASALRDHYRVDVSIHAPYSLADLPEGTYSASRDRYNGNELAALAGANGDGELNLVVTSADLFAAETEHISEKTFVFGCSFLEGNGAVMSTHRLKPQGVRSLLSRGSNELVTNRLRVQAVKHVGHMIGLDGCTDATCVLAQSTDLDALDEREPRFCRSCSRSTTRFDVVR</sequence>
<evidence type="ECO:0000256" key="6">
    <source>
        <dbReference type="ARBA" id="ARBA00023049"/>
    </source>
</evidence>
<name>A0A2I8VKV4_9EURY</name>
<dbReference type="GO" id="GO:0008237">
    <property type="term" value="F:metallopeptidase activity"/>
    <property type="evidence" value="ECO:0007669"/>
    <property type="project" value="UniProtKB-KW"/>
</dbReference>
<dbReference type="InterPro" id="IPR012962">
    <property type="entry name" value="Pept_M54_archaemetzincn"/>
</dbReference>
<keyword evidence="5" id="KW-0862">Zinc</keyword>
<keyword evidence="8" id="KW-1185">Reference proteome</keyword>
<dbReference type="PANTHER" id="PTHR15910:SF1">
    <property type="entry name" value="ARCHAEMETZINCIN-2"/>
    <property type="match status" value="1"/>
</dbReference>
<evidence type="ECO:0000313" key="8">
    <source>
        <dbReference type="Proteomes" id="UP000236584"/>
    </source>
</evidence>
<keyword evidence="4" id="KW-0378">Hydrolase</keyword>
<evidence type="ECO:0000256" key="1">
    <source>
        <dbReference type="ARBA" id="ARBA00001947"/>
    </source>
</evidence>
<dbReference type="InterPro" id="IPR024079">
    <property type="entry name" value="MetalloPept_cat_dom_sf"/>
</dbReference>
<comment type="cofactor">
    <cofactor evidence="1">
        <name>Zn(2+)</name>
        <dbReference type="ChEBI" id="CHEBI:29105"/>
    </cofactor>
</comment>